<sequence>MVASAVLAAPLAAQSNRLGDAYFLAIGPAVIFVALIAWVTIVLTTSRKRHHYPSAKDGLPHRGPVMGGVIMGSPSQRTRRDPAPSVTHREVMAHIEQGRAEEEARERERAEAERIRARPPAGNRRRFGLPRLR</sequence>
<accession>A0A7X0L2K6</accession>
<dbReference type="RefSeq" id="WP_185031567.1">
    <property type="nucleotide sequence ID" value="NZ_JACHMQ010000001.1"/>
</dbReference>
<keyword evidence="2" id="KW-1133">Transmembrane helix</keyword>
<evidence type="ECO:0000313" key="4">
    <source>
        <dbReference type="Proteomes" id="UP000546324"/>
    </source>
</evidence>
<dbReference type="Proteomes" id="UP000546324">
    <property type="component" value="Unassembled WGS sequence"/>
</dbReference>
<name>A0A7X0L2K6_9ACTN</name>
<feature type="region of interest" description="Disordered" evidence="1">
    <location>
        <begin position="51"/>
        <end position="133"/>
    </location>
</feature>
<dbReference type="EMBL" id="JACHMQ010000001">
    <property type="protein sequence ID" value="MBB6399617.1"/>
    <property type="molecule type" value="Genomic_DNA"/>
</dbReference>
<dbReference type="AlphaFoldDB" id="A0A7X0L2K6"/>
<proteinExistence type="predicted"/>
<comment type="caution">
    <text evidence="3">The sequence shown here is derived from an EMBL/GenBank/DDBJ whole genome shotgun (WGS) entry which is preliminary data.</text>
</comment>
<feature type="transmembrane region" description="Helical" evidence="2">
    <location>
        <begin position="23"/>
        <end position="43"/>
    </location>
</feature>
<feature type="compositionally biased region" description="Basic and acidic residues" evidence="1">
    <location>
        <begin position="78"/>
        <end position="116"/>
    </location>
</feature>
<protein>
    <submittedName>
        <fullName evidence="3">Uncharacterized protein</fullName>
    </submittedName>
</protein>
<keyword evidence="2" id="KW-0472">Membrane</keyword>
<keyword evidence="4" id="KW-1185">Reference proteome</keyword>
<gene>
    <name evidence="3" type="ORF">BKA00_006531</name>
</gene>
<evidence type="ECO:0000256" key="1">
    <source>
        <dbReference type="SAM" id="MobiDB-lite"/>
    </source>
</evidence>
<keyword evidence="2" id="KW-0812">Transmembrane</keyword>
<evidence type="ECO:0000256" key="2">
    <source>
        <dbReference type="SAM" id="Phobius"/>
    </source>
</evidence>
<evidence type="ECO:0000313" key="3">
    <source>
        <dbReference type="EMBL" id="MBB6399617.1"/>
    </source>
</evidence>
<organism evidence="3 4">
    <name type="scientific">Actinomadura coerulea</name>
    <dbReference type="NCBI Taxonomy" id="46159"/>
    <lineage>
        <taxon>Bacteria</taxon>
        <taxon>Bacillati</taxon>
        <taxon>Actinomycetota</taxon>
        <taxon>Actinomycetes</taxon>
        <taxon>Streptosporangiales</taxon>
        <taxon>Thermomonosporaceae</taxon>
        <taxon>Actinomadura</taxon>
    </lineage>
</organism>
<reference evidence="3 4" key="1">
    <citation type="submission" date="2020-08" db="EMBL/GenBank/DDBJ databases">
        <title>Sequencing the genomes of 1000 actinobacteria strains.</title>
        <authorList>
            <person name="Klenk H.-P."/>
        </authorList>
    </citation>
    <scope>NUCLEOTIDE SEQUENCE [LARGE SCALE GENOMIC DNA]</scope>
    <source>
        <strain evidence="3 4">DSM 43675</strain>
    </source>
</reference>
<feature type="compositionally biased region" description="Basic residues" evidence="1">
    <location>
        <begin position="123"/>
        <end position="133"/>
    </location>
</feature>